<dbReference type="Pfam" id="PF19054">
    <property type="entry name" value="DUF5753"/>
    <property type="match status" value="1"/>
</dbReference>
<accession>A0ABU2LRU6</accession>
<dbReference type="PROSITE" id="PS50943">
    <property type="entry name" value="HTH_CROC1"/>
    <property type="match status" value="1"/>
</dbReference>
<protein>
    <submittedName>
        <fullName evidence="2">Helix-turn-helix transcriptional regulator</fullName>
    </submittedName>
</protein>
<dbReference type="SMART" id="SM00530">
    <property type="entry name" value="HTH_XRE"/>
    <property type="match status" value="1"/>
</dbReference>
<evidence type="ECO:0000313" key="3">
    <source>
        <dbReference type="Proteomes" id="UP001183420"/>
    </source>
</evidence>
<dbReference type="Gene3D" id="1.10.260.40">
    <property type="entry name" value="lambda repressor-like DNA-binding domains"/>
    <property type="match status" value="1"/>
</dbReference>
<name>A0ABU2LRU6_9ACTN</name>
<keyword evidence="3" id="KW-1185">Reference proteome</keyword>
<feature type="domain" description="HTH cro/C1-type" evidence="1">
    <location>
        <begin position="15"/>
        <end position="69"/>
    </location>
</feature>
<dbReference type="InterPro" id="IPR001387">
    <property type="entry name" value="Cro/C1-type_HTH"/>
</dbReference>
<dbReference type="Pfam" id="PF13560">
    <property type="entry name" value="HTH_31"/>
    <property type="match status" value="1"/>
</dbReference>
<dbReference type="InterPro" id="IPR043917">
    <property type="entry name" value="DUF5753"/>
</dbReference>
<comment type="caution">
    <text evidence="2">The sequence shown here is derived from an EMBL/GenBank/DDBJ whole genome shotgun (WGS) entry which is preliminary data.</text>
</comment>
<dbReference type="Proteomes" id="UP001183420">
    <property type="component" value="Unassembled WGS sequence"/>
</dbReference>
<proteinExistence type="predicted"/>
<organism evidence="2 3">
    <name type="scientific">Streptomyces millisiae</name>
    <dbReference type="NCBI Taxonomy" id="3075542"/>
    <lineage>
        <taxon>Bacteria</taxon>
        <taxon>Bacillati</taxon>
        <taxon>Actinomycetota</taxon>
        <taxon>Actinomycetes</taxon>
        <taxon>Kitasatosporales</taxon>
        <taxon>Streptomycetaceae</taxon>
        <taxon>Streptomyces</taxon>
    </lineage>
</organism>
<reference evidence="3" key="1">
    <citation type="submission" date="2023-07" db="EMBL/GenBank/DDBJ databases">
        <title>30 novel species of actinomycetes from the DSMZ collection.</title>
        <authorList>
            <person name="Nouioui I."/>
        </authorList>
    </citation>
    <scope>NUCLEOTIDE SEQUENCE [LARGE SCALE GENOMIC DNA]</scope>
    <source>
        <strain evidence="3">DSM 44918</strain>
    </source>
</reference>
<evidence type="ECO:0000259" key="1">
    <source>
        <dbReference type="PROSITE" id="PS50943"/>
    </source>
</evidence>
<gene>
    <name evidence="2" type="ORF">RNC47_18450</name>
</gene>
<dbReference type="SUPFAM" id="SSF47413">
    <property type="entry name" value="lambda repressor-like DNA-binding domains"/>
    <property type="match status" value="1"/>
</dbReference>
<dbReference type="CDD" id="cd00093">
    <property type="entry name" value="HTH_XRE"/>
    <property type="match status" value="1"/>
</dbReference>
<dbReference type="InterPro" id="IPR010982">
    <property type="entry name" value="Lambda_DNA-bd_dom_sf"/>
</dbReference>
<dbReference type="RefSeq" id="WP_311600130.1">
    <property type="nucleotide sequence ID" value="NZ_JAVREM010000023.1"/>
</dbReference>
<dbReference type="EMBL" id="JAVREM010000023">
    <property type="protein sequence ID" value="MDT0320321.1"/>
    <property type="molecule type" value="Genomic_DNA"/>
</dbReference>
<sequence>MANSSAQLRRLGTELRRLRESVGRTQGDVGAAIGRTHASVVNWERGKTRISKSDLVCLLAELHAPAEVRKGLEKLREDAARGTSSWATYGLPDWLRPMLSFEEDATGVTTFEPVLVPGLLQTEEYARAIHTAGRHKVAPEYVEKWVAARMRRQQRLSGPGALTVHAVIAEAVLRLEVGGPEVFGRQLERLCEAASADNITVQVLIADQGGYGGMASNFTMLHFADPAIDPPLGCFDGPLGGHLLSDAGDVATMAKMFDDLREMALPAEDSAELLATILAEHRRKGGTG</sequence>
<evidence type="ECO:0000313" key="2">
    <source>
        <dbReference type="EMBL" id="MDT0320321.1"/>
    </source>
</evidence>